<evidence type="ECO:0000313" key="1">
    <source>
        <dbReference type="Ensembl" id="ENSECAP00000027893.1"/>
    </source>
</evidence>
<organism evidence="1 2">
    <name type="scientific">Equus caballus</name>
    <name type="common">Horse</name>
    <dbReference type="NCBI Taxonomy" id="9796"/>
    <lineage>
        <taxon>Eukaryota</taxon>
        <taxon>Metazoa</taxon>
        <taxon>Chordata</taxon>
        <taxon>Craniata</taxon>
        <taxon>Vertebrata</taxon>
        <taxon>Euteleostomi</taxon>
        <taxon>Mammalia</taxon>
        <taxon>Eutheria</taxon>
        <taxon>Laurasiatheria</taxon>
        <taxon>Perissodactyla</taxon>
        <taxon>Equidae</taxon>
        <taxon>Equus</taxon>
    </lineage>
</organism>
<keyword evidence="2" id="KW-1185">Reference proteome</keyword>
<dbReference type="Ensembl" id="ENSECAT00000046665.1">
    <property type="protein sequence ID" value="ENSECAP00000027893.1"/>
    <property type="gene ID" value="ENSECAG00000036063.1"/>
</dbReference>
<reference evidence="1 2" key="1">
    <citation type="journal article" date="2009" name="Science">
        <title>Genome sequence, comparative analysis, and population genetics of the domestic horse.</title>
        <authorList>
            <consortium name="Broad Institute Genome Sequencing Platform"/>
            <consortium name="Broad Institute Whole Genome Assembly Team"/>
            <person name="Wade C.M."/>
            <person name="Giulotto E."/>
            <person name="Sigurdsson S."/>
            <person name="Zoli M."/>
            <person name="Gnerre S."/>
            <person name="Imsland F."/>
            <person name="Lear T.L."/>
            <person name="Adelson D.L."/>
            <person name="Bailey E."/>
            <person name="Bellone R.R."/>
            <person name="Bloecker H."/>
            <person name="Distl O."/>
            <person name="Edgar R.C."/>
            <person name="Garber M."/>
            <person name="Leeb T."/>
            <person name="Mauceli E."/>
            <person name="MacLeod J.N."/>
            <person name="Penedo M.C.T."/>
            <person name="Raison J.M."/>
            <person name="Sharpe T."/>
            <person name="Vogel J."/>
            <person name="Andersson L."/>
            <person name="Antczak D.F."/>
            <person name="Biagi T."/>
            <person name="Binns M.M."/>
            <person name="Chowdhary B.P."/>
            <person name="Coleman S.J."/>
            <person name="Della Valle G."/>
            <person name="Fryc S."/>
            <person name="Guerin G."/>
            <person name="Hasegawa T."/>
            <person name="Hill E.W."/>
            <person name="Jurka J."/>
            <person name="Kiialainen A."/>
            <person name="Lindgren G."/>
            <person name="Liu J."/>
            <person name="Magnani E."/>
            <person name="Mickelson J.R."/>
            <person name="Murray J."/>
            <person name="Nergadze S.G."/>
            <person name="Onofrio R."/>
            <person name="Pedroni S."/>
            <person name="Piras M.F."/>
            <person name="Raudsepp T."/>
            <person name="Rocchi M."/>
            <person name="Roeed K.H."/>
            <person name="Ryder O.A."/>
            <person name="Searle S."/>
            <person name="Skow L."/>
            <person name="Swinburne J.E."/>
            <person name="Syvaenen A.C."/>
            <person name="Tozaki T."/>
            <person name="Valberg S.J."/>
            <person name="Vaudin M."/>
            <person name="White J.R."/>
            <person name="Zody M.C."/>
            <person name="Lander E.S."/>
            <person name="Lindblad-Toh K."/>
        </authorList>
    </citation>
    <scope>NUCLEOTIDE SEQUENCE [LARGE SCALE GENOMIC DNA]</scope>
    <source>
        <strain evidence="1 2">Thoroughbred</strain>
    </source>
</reference>
<dbReference type="Proteomes" id="UP000002281">
    <property type="component" value="Chromosome 14"/>
</dbReference>
<protein>
    <submittedName>
        <fullName evidence="1">Uncharacterized protein</fullName>
    </submittedName>
</protein>
<sequence length="75" mass="8604">MPNTYKEQDFMLQSCDCLSTSSAPGANTKFFCQSALARARFREPERETHMPSTPTKGEVTLGHVIRYRVFRTEMI</sequence>
<dbReference type="GeneTree" id="ENSGT00390000017762"/>
<accession>A0A3Q2H3T2</accession>
<dbReference type="AlphaFoldDB" id="A0A3Q2H3T2"/>
<dbReference type="OMA" id="THKEQDF"/>
<dbReference type="Bgee" id="ENSECAG00000036063">
    <property type="expression patterns" value="Expressed in brainstem and 2 other cell types or tissues"/>
</dbReference>
<dbReference type="InParanoid" id="A0A3Q2H3T2"/>
<name>A0A3Q2H3T2_HORSE</name>
<evidence type="ECO:0000313" key="2">
    <source>
        <dbReference type="Proteomes" id="UP000002281"/>
    </source>
</evidence>
<proteinExistence type="predicted"/>
<reference evidence="1" key="2">
    <citation type="submission" date="2025-08" db="UniProtKB">
        <authorList>
            <consortium name="Ensembl"/>
        </authorList>
    </citation>
    <scope>IDENTIFICATION</scope>
    <source>
        <strain evidence="1">Thoroughbred</strain>
    </source>
</reference>
<dbReference type="PaxDb" id="9796-ENSECAP00000027893"/>
<reference evidence="1" key="3">
    <citation type="submission" date="2025-09" db="UniProtKB">
        <authorList>
            <consortium name="Ensembl"/>
        </authorList>
    </citation>
    <scope>IDENTIFICATION</scope>
    <source>
        <strain evidence="1">Thoroughbred</strain>
    </source>
</reference>